<comment type="caution">
    <text evidence="2">The sequence shown here is derived from an EMBL/GenBank/DDBJ whole genome shotgun (WGS) entry which is preliminary data.</text>
</comment>
<keyword evidence="1" id="KW-1133">Transmembrane helix</keyword>
<evidence type="ECO:0000313" key="3">
    <source>
        <dbReference type="Proteomes" id="UP000638263"/>
    </source>
</evidence>
<feature type="transmembrane region" description="Helical" evidence="1">
    <location>
        <begin position="34"/>
        <end position="51"/>
    </location>
</feature>
<protein>
    <submittedName>
        <fullName evidence="2">Membrane protein</fullName>
    </submittedName>
</protein>
<sequence>MMSDSGYFGAVSVWGEIVVGLVILVGLVGIVVPILPGVILIFGAIAVWAFVTGGTTAWAVLAISTVLLVISGVVKYTWPGQKLKEAGVPNRTLLLGGIAGIAGFFVIPVVGLFVGFVVGVYLSELQRLPDNRQAWVSSKHAIKGVGLSILVELLGALLASGVWVIGAIAA</sequence>
<keyword evidence="1" id="KW-0812">Transmembrane</keyword>
<reference evidence="2" key="1">
    <citation type="journal article" date="2014" name="Int. J. Syst. Evol. Microbiol.">
        <title>Complete genome sequence of Corynebacterium casei LMG S-19264T (=DSM 44701T), isolated from a smear-ripened cheese.</title>
        <authorList>
            <consortium name="US DOE Joint Genome Institute (JGI-PGF)"/>
            <person name="Walter F."/>
            <person name="Albersmeier A."/>
            <person name="Kalinowski J."/>
            <person name="Ruckert C."/>
        </authorList>
    </citation>
    <scope>NUCLEOTIDE SEQUENCE</scope>
    <source>
        <strain evidence="2">CGMCC 4.3508</strain>
    </source>
</reference>
<name>A0A917VXC3_9NOCA</name>
<dbReference type="EMBL" id="BMMH01000011">
    <property type="protein sequence ID" value="GGL27575.1"/>
    <property type="molecule type" value="Genomic_DNA"/>
</dbReference>
<proteinExistence type="predicted"/>
<reference evidence="2" key="2">
    <citation type="submission" date="2020-09" db="EMBL/GenBank/DDBJ databases">
        <authorList>
            <person name="Sun Q."/>
            <person name="Zhou Y."/>
        </authorList>
    </citation>
    <scope>NUCLEOTIDE SEQUENCE</scope>
    <source>
        <strain evidence="2">CGMCC 4.3508</strain>
    </source>
</reference>
<dbReference type="Proteomes" id="UP000638263">
    <property type="component" value="Unassembled WGS sequence"/>
</dbReference>
<gene>
    <name evidence="2" type="ORF">GCM10011588_48000</name>
</gene>
<keyword evidence="1" id="KW-0472">Membrane</keyword>
<evidence type="ECO:0000313" key="2">
    <source>
        <dbReference type="EMBL" id="GGL27575.1"/>
    </source>
</evidence>
<keyword evidence="3" id="KW-1185">Reference proteome</keyword>
<feature type="transmembrane region" description="Helical" evidence="1">
    <location>
        <begin position="144"/>
        <end position="169"/>
    </location>
</feature>
<feature type="transmembrane region" description="Helical" evidence="1">
    <location>
        <begin position="98"/>
        <end position="123"/>
    </location>
</feature>
<feature type="transmembrane region" description="Helical" evidence="1">
    <location>
        <begin position="7"/>
        <end position="28"/>
    </location>
</feature>
<dbReference type="Pfam" id="PF04306">
    <property type="entry name" value="DUF456"/>
    <property type="match status" value="1"/>
</dbReference>
<dbReference type="AlphaFoldDB" id="A0A917VXC3"/>
<dbReference type="InterPro" id="IPR007403">
    <property type="entry name" value="DUF456"/>
</dbReference>
<accession>A0A917VXC3</accession>
<organism evidence="2 3">
    <name type="scientific">Nocardia jinanensis</name>
    <dbReference type="NCBI Taxonomy" id="382504"/>
    <lineage>
        <taxon>Bacteria</taxon>
        <taxon>Bacillati</taxon>
        <taxon>Actinomycetota</taxon>
        <taxon>Actinomycetes</taxon>
        <taxon>Mycobacteriales</taxon>
        <taxon>Nocardiaceae</taxon>
        <taxon>Nocardia</taxon>
    </lineage>
</organism>
<evidence type="ECO:0000256" key="1">
    <source>
        <dbReference type="SAM" id="Phobius"/>
    </source>
</evidence>